<dbReference type="AlphaFoldDB" id="A0A918CR89"/>
<dbReference type="Proteomes" id="UP000653411">
    <property type="component" value="Unassembled WGS sequence"/>
</dbReference>
<reference evidence="2" key="1">
    <citation type="journal article" date="2014" name="Int. J. Syst. Evol. Microbiol.">
        <title>Complete genome sequence of Corynebacterium casei LMG S-19264T (=DSM 44701T), isolated from a smear-ripened cheese.</title>
        <authorList>
            <consortium name="US DOE Joint Genome Institute (JGI-PGF)"/>
            <person name="Walter F."/>
            <person name="Albersmeier A."/>
            <person name="Kalinowski J."/>
            <person name="Ruckert C."/>
        </authorList>
    </citation>
    <scope>NUCLEOTIDE SEQUENCE</scope>
    <source>
        <strain evidence="2">CGMCC 4.7110</strain>
    </source>
</reference>
<protein>
    <submittedName>
        <fullName evidence="2">Uncharacterized protein</fullName>
    </submittedName>
</protein>
<organism evidence="2 3">
    <name type="scientific">Streptomyces fuscichromogenes</name>
    <dbReference type="NCBI Taxonomy" id="1324013"/>
    <lineage>
        <taxon>Bacteria</taxon>
        <taxon>Bacillati</taxon>
        <taxon>Actinomycetota</taxon>
        <taxon>Actinomycetes</taxon>
        <taxon>Kitasatosporales</taxon>
        <taxon>Streptomycetaceae</taxon>
        <taxon>Streptomyces</taxon>
    </lineage>
</organism>
<accession>A0A918CR89</accession>
<evidence type="ECO:0000313" key="2">
    <source>
        <dbReference type="EMBL" id="GGN04282.1"/>
    </source>
</evidence>
<evidence type="ECO:0000313" key="3">
    <source>
        <dbReference type="Proteomes" id="UP000653411"/>
    </source>
</evidence>
<dbReference type="EMBL" id="BMML01000005">
    <property type="protein sequence ID" value="GGN04282.1"/>
    <property type="molecule type" value="Genomic_DNA"/>
</dbReference>
<feature type="region of interest" description="Disordered" evidence="1">
    <location>
        <begin position="48"/>
        <end position="73"/>
    </location>
</feature>
<evidence type="ECO:0000256" key="1">
    <source>
        <dbReference type="SAM" id="MobiDB-lite"/>
    </source>
</evidence>
<reference evidence="2" key="2">
    <citation type="submission" date="2020-09" db="EMBL/GenBank/DDBJ databases">
        <authorList>
            <person name="Sun Q."/>
            <person name="Zhou Y."/>
        </authorList>
    </citation>
    <scope>NUCLEOTIDE SEQUENCE</scope>
    <source>
        <strain evidence="2">CGMCC 4.7110</strain>
    </source>
</reference>
<gene>
    <name evidence="2" type="ORF">GCM10011578_027450</name>
</gene>
<proteinExistence type="predicted"/>
<keyword evidence="3" id="KW-1185">Reference proteome</keyword>
<name>A0A918CR89_9ACTN</name>
<comment type="caution">
    <text evidence="2">The sequence shown here is derived from an EMBL/GenBank/DDBJ whole genome shotgun (WGS) entry which is preliminary data.</text>
</comment>
<feature type="region of interest" description="Disordered" evidence="1">
    <location>
        <begin position="1"/>
        <end position="26"/>
    </location>
</feature>
<sequence length="73" mass="6924">MPGRTSARPTASPAALPPSRIRSIGGTPVARGVAAAVIAVAALITAANAGPARATDGSPGSPAAATARHTTGR</sequence>